<organism evidence="3 4">
    <name type="scientific">Cyclobacterium xiamenense</name>
    <dbReference type="NCBI Taxonomy" id="1297121"/>
    <lineage>
        <taxon>Bacteria</taxon>
        <taxon>Pseudomonadati</taxon>
        <taxon>Bacteroidota</taxon>
        <taxon>Cytophagia</taxon>
        <taxon>Cytophagales</taxon>
        <taxon>Cyclobacteriaceae</taxon>
        <taxon>Cyclobacterium</taxon>
    </lineage>
</organism>
<evidence type="ECO:0000256" key="1">
    <source>
        <dbReference type="SAM" id="SignalP"/>
    </source>
</evidence>
<reference evidence="4" key="1">
    <citation type="submission" date="2016-10" db="EMBL/GenBank/DDBJ databases">
        <authorList>
            <person name="Varghese N."/>
            <person name="Submissions S."/>
        </authorList>
    </citation>
    <scope>NUCLEOTIDE SEQUENCE [LARGE SCALE GENOMIC DNA]</scope>
    <source>
        <strain evidence="4">IBRC-M 10761</strain>
    </source>
</reference>
<name>A0A1H7ADE4_9BACT</name>
<dbReference type="AlphaFoldDB" id="A0A1H7ADE4"/>
<keyword evidence="1" id="KW-0732">Signal</keyword>
<gene>
    <name evidence="3" type="ORF">SAMN05192553_106178</name>
</gene>
<sequence>MKRIVMMIACLVGLSTVAIAQNQNQTDIEETLYSNLTTWKQIESHLPEGFRTSPSTMPEESFTDWNGWKIHLDSYKNEDAPAKVILLHGVGGNGRLLSFIAVPLFNAGYEVIAPDLPGYGNSIVQKRKVVYEDWVNLVSFLIDQEKAKDQRPVFVFGLSAGGMLAYHAAAKNPQVAGVIATNLLDQRDKRVRDASTGSKLKSRVLVPMLKFTSLFAGGAMLPMKKVANMKAIVNDEEVLKLLLNDEKSSGTKVPLRFLTSLIKAKPAVEPEDFQIPVLLVHPGDDLWTPTWTSEVFFNRLSGKKELKILENAGHFPIEQPGISQLPEYAIRFLRFR</sequence>
<dbReference type="Pfam" id="PF12146">
    <property type="entry name" value="Hydrolase_4"/>
    <property type="match status" value="1"/>
</dbReference>
<feature type="domain" description="Serine aminopeptidase S33" evidence="2">
    <location>
        <begin position="81"/>
        <end position="314"/>
    </location>
</feature>
<dbReference type="Gene3D" id="3.40.50.1820">
    <property type="entry name" value="alpha/beta hydrolase"/>
    <property type="match status" value="1"/>
</dbReference>
<dbReference type="PRINTS" id="PR00111">
    <property type="entry name" value="ABHYDROLASE"/>
</dbReference>
<dbReference type="PANTHER" id="PTHR43689">
    <property type="entry name" value="HYDROLASE"/>
    <property type="match status" value="1"/>
</dbReference>
<keyword evidence="4" id="KW-1185">Reference proteome</keyword>
<dbReference type="Proteomes" id="UP000199403">
    <property type="component" value="Unassembled WGS sequence"/>
</dbReference>
<dbReference type="InterPro" id="IPR000073">
    <property type="entry name" value="AB_hydrolase_1"/>
</dbReference>
<dbReference type="GO" id="GO:0016787">
    <property type="term" value="F:hydrolase activity"/>
    <property type="evidence" value="ECO:0007669"/>
    <property type="project" value="UniProtKB-KW"/>
</dbReference>
<dbReference type="STRING" id="1416801.SAMN05192553_106178"/>
<keyword evidence="3" id="KW-0378">Hydrolase</keyword>
<evidence type="ECO:0000313" key="4">
    <source>
        <dbReference type="Proteomes" id="UP000199403"/>
    </source>
</evidence>
<dbReference type="PANTHER" id="PTHR43689:SF8">
    <property type="entry name" value="ALPHA_BETA-HYDROLASES SUPERFAMILY PROTEIN"/>
    <property type="match status" value="1"/>
</dbReference>
<protein>
    <submittedName>
        <fullName evidence="3">Lysophospholipase, alpha-beta hydrolase superfamily</fullName>
    </submittedName>
</protein>
<dbReference type="OrthoDB" id="3668964at2"/>
<dbReference type="InterPro" id="IPR022742">
    <property type="entry name" value="Hydrolase_4"/>
</dbReference>
<accession>A0A1H7ADE4</accession>
<evidence type="ECO:0000259" key="2">
    <source>
        <dbReference type="Pfam" id="PF12146"/>
    </source>
</evidence>
<dbReference type="RefSeq" id="WP_092177309.1">
    <property type="nucleotide sequence ID" value="NZ_FNZH01000006.1"/>
</dbReference>
<proteinExistence type="predicted"/>
<dbReference type="EMBL" id="FNZH01000006">
    <property type="protein sequence ID" value="SEJ62956.1"/>
    <property type="molecule type" value="Genomic_DNA"/>
</dbReference>
<evidence type="ECO:0000313" key="3">
    <source>
        <dbReference type="EMBL" id="SEJ62956.1"/>
    </source>
</evidence>
<dbReference type="InterPro" id="IPR029058">
    <property type="entry name" value="AB_hydrolase_fold"/>
</dbReference>
<dbReference type="SUPFAM" id="SSF53474">
    <property type="entry name" value="alpha/beta-Hydrolases"/>
    <property type="match status" value="1"/>
</dbReference>
<feature type="chain" id="PRO_5011519574" evidence="1">
    <location>
        <begin position="21"/>
        <end position="336"/>
    </location>
</feature>
<feature type="signal peptide" evidence="1">
    <location>
        <begin position="1"/>
        <end position="20"/>
    </location>
</feature>